<comment type="caution">
    <text evidence="1">The sequence shown here is derived from an EMBL/GenBank/DDBJ whole genome shotgun (WGS) entry which is preliminary data.</text>
</comment>
<evidence type="ECO:0000313" key="1">
    <source>
        <dbReference type="EMBL" id="NYE06248.1"/>
    </source>
</evidence>
<dbReference type="AlphaFoldDB" id="A0A852TG16"/>
<reference evidence="2" key="2">
    <citation type="submission" date="2020-08" db="EMBL/GenBank/DDBJ databases">
        <title>The Agave Microbiome: Exploring the role of microbial communities in plant adaptations to desert environments.</title>
        <authorList>
            <person name="Partida-Martinez L.P."/>
        </authorList>
    </citation>
    <scope>NUCLEOTIDE SEQUENCE [LARGE SCALE GENOMIC DNA]</scope>
    <source>
        <strain evidence="2">AT2.8</strain>
    </source>
</reference>
<gene>
    <name evidence="1" type="ORF">F4694_003028</name>
</gene>
<evidence type="ECO:0000313" key="2">
    <source>
        <dbReference type="Proteomes" id="UP000548423"/>
    </source>
</evidence>
<sequence length="113" mass="12669">MKRQEVVIFARTYDSKNDEGKVVQVGEIHILCKKQALSNEDGVSNGHKIAQIEVPFDLAQKIIGQVPAVCEIEYEITVVNSGLILLPRNVQVIKEIESLNILEETDYISTFGR</sequence>
<accession>A0A852TG16</accession>
<name>A0A852TG16_9BACI</name>
<dbReference type="EMBL" id="JACCBX010000006">
    <property type="protein sequence ID" value="NYE06248.1"/>
    <property type="molecule type" value="Genomic_DNA"/>
</dbReference>
<organism evidence="1 2">
    <name type="scientific">Neobacillus niacini</name>
    <dbReference type="NCBI Taxonomy" id="86668"/>
    <lineage>
        <taxon>Bacteria</taxon>
        <taxon>Bacillati</taxon>
        <taxon>Bacillota</taxon>
        <taxon>Bacilli</taxon>
        <taxon>Bacillales</taxon>
        <taxon>Bacillaceae</taxon>
        <taxon>Neobacillus</taxon>
    </lineage>
</organism>
<dbReference type="Proteomes" id="UP000548423">
    <property type="component" value="Unassembled WGS sequence"/>
</dbReference>
<proteinExistence type="predicted"/>
<protein>
    <submittedName>
        <fullName evidence="1">Uncharacterized protein</fullName>
    </submittedName>
</protein>
<reference evidence="2" key="1">
    <citation type="submission" date="2020-07" db="EMBL/GenBank/DDBJ databases">
        <authorList>
            <person name="Partida-Martinez L."/>
            <person name="Huntemann M."/>
            <person name="Clum A."/>
            <person name="Wang J."/>
            <person name="Palaniappan K."/>
            <person name="Ritter S."/>
            <person name="Chen I.-M."/>
            <person name="Stamatis D."/>
            <person name="Reddy T."/>
            <person name="O'Malley R."/>
            <person name="Daum C."/>
            <person name="Shapiro N."/>
            <person name="Ivanova N."/>
            <person name="Kyrpides N."/>
            <person name="Woyke T."/>
        </authorList>
    </citation>
    <scope>NUCLEOTIDE SEQUENCE [LARGE SCALE GENOMIC DNA]</scope>
    <source>
        <strain evidence="2">AT2.8</strain>
    </source>
</reference>